<proteinExistence type="predicted"/>
<dbReference type="AlphaFoldDB" id="X0SP68"/>
<gene>
    <name evidence="1" type="ORF">S01H1_09278</name>
</gene>
<accession>X0SP68</accession>
<dbReference type="EMBL" id="BARS01004744">
    <property type="protein sequence ID" value="GAF82859.1"/>
    <property type="molecule type" value="Genomic_DNA"/>
</dbReference>
<organism evidence="1">
    <name type="scientific">marine sediment metagenome</name>
    <dbReference type="NCBI Taxonomy" id="412755"/>
    <lineage>
        <taxon>unclassified sequences</taxon>
        <taxon>metagenomes</taxon>
        <taxon>ecological metagenomes</taxon>
    </lineage>
</organism>
<reference evidence="1" key="1">
    <citation type="journal article" date="2014" name="Front. Microbiol.">
        <title>High frequency of phylogenetically diverse reductive dehalogenase-homologous genes in deep subseafloor sedimentary metagenomes.</title>
        <authorList>
            <person name="Kawai M."/>
            <person name="Futagami T."/>
            <person name="Toyoda A."/>
            <person name="Takaki Y."/>
            <person name="Nishi S."/>
            <person name="Hori S."/>
            <person name="Arai W."/>
            <person name="Tsubouchi T."/>
            <person name="Morono Y."/>
            <person name="Uchiyama I."/>
            <person name="Ito T."/>
            <person name="Fujiyama A."/>
            <person name="Inagaki F."/>
            <person name="Takami H."/>
        </authorList>
    </citation>
    <scope>NUCLEOTIDE SEQUENCE</scope>
    <source>
        <strain evidence="1">Expedition CK06-06</strain>
    </source>
</reference>
<comment type="caution">
    <text evidence="1">The sequence shown here is derived from an EMBL/GenBank/DDBJ whole genome shotgun (WGS) entry which is preliminary data.</text>
</comment>
<evidence type="ECO:0000313" key="1">
    <source>
        <dbReference type="EMBL" id="GAF82859.1"/>
    </source>
</evidence>
<sequence>MAVAATVVLGLLFFLGWCAGTREQPKSCDCQRCWYVNEPPEGTPMCKVVKTIAIAG</sequence>
<protein>
    <submittedName>
        <fullName evidence="1">Uncharacterized protein</fullName>
    </submittedName>
</protein>
<name>X0SP68_9ZZZZ</name>
<feature type="non-terminal residue" evidence="1">
    <location>
        <position position="56"/>
    </location>
</feature>